<dbReference type="InterPro" id="IPR027996">
    <property type="entry name" value="TEDC1_dom"/>
</dbReference>
<keyword evidence="14" id="KW-1185">Reference proteome</keyword>
<evidence type="ECO:0000256" key="4">
    <source>
        <dbReference type="ARBA" id="ARBA00022701"/>
    </source>
</evidence>
<evidence type="ECO:0000256" key="2">
    <source>
        <dbReference type="ARBA" id="ARBA00022490"/>
    </source>
</evidence>
<dbReference type="Pfam" id="PF14970">
    <property type="entry name" value="TEDC1"/>
    <property type="match status" value="1"/>
</dbReference>
<keyword evidence="3" id="KW-0433">Leucine-rich repeat</keyword>
<sequence length="571" mass="64386">MKPESDRSRKLSLSTNCIEKIANLNGLKNLRILSLGRNNIKNLNGLEAVGETLEELWISYNQIEKLKGIHVMKKLKVLYMSNNLVKDWGEFVKLADLPSLADLVFVGNPIEEKYSSEGSWIEEATKRLPKLKKLDAMKLHQELLGCLMKPSVIMENEDDLLAVDVTEDLEKSNADLFIGLSASHMIRKQDLEGSSEVGKLSAEVDFVKSVLLHYGYGVRELYQLPADGSEGSRELLLALSWIFHRINLLEQLLNKTRLSLGDETTLCVGGTPLVEGSLGLSAVQGGGVGGARYLEWLQGQLRFHWRALHAAQEEKAALLYKIHTYTKGCHSNPSISHLSVAETSLIKSPRQQSRMLMLLECEITLLESYLEWKRLEPLYWHWMESVLDARLADDSQEVLIANTIAMASGFKRKDKDSCQRNQSMKREMDRLSKELLQLKWGLQGEASAKRASWCKRVEHKEQDIPLDPQEFGAIALKLHERVGQKLSALRCNNVKPATNTAYRLLLRETTKQKTLPVHAGGTEASQVIKELKEMESDLLSELTKLRSDCKDEMLEMMAGVDGMICIPPLKR</sequence>
<gene>
    <name evidence="13" type="ORF">EOD39_16515</name>
</gene>
<evidence type="ECO:0000256" key="6">
    <source>
        <dbReference type="ARBA" id="ARBA00023017"/>
    </source>
</evidence>
<evidence type="ECO:0000259" key="12">
    <source>
        <dbReference type="Pfam" id="PF14970"/>
    </source>
</evidence>
<dbReference type="Proteomes" id="UP000289886">
    <property type="component" value="Unassembled WGS sequence"/>
</dbReference>
<evidence type="ECO:0000256" key="7">
    <source>
        <dbReference type="ARBA" id="ARBA00023175"/>
    </source>
</evidence>
<dbReference type="Pfam" id="PF12799">
    <property type="entry name" value="LRR_4"/>
    <property type="match status" value="1"/>
</dbReference>
<evidence type="ECO:0000256" key="10">
    <source>
        <dbReference type="ARBA" id="ARBA00049659"/>
    </source>
</evidence>
<dbReference type="GO" id="GO:0005874">
    <property type="term" value="C:microtubule"/>
    <property type="evidence" value="ECO:0007669"/>
    <property type="project" value="UniProtKB-KW"/>
</dbReference>
<keyword evidence="2" id="KW-0963">Cytoplasm</keyword>
<dbReference type="GO" id="GO:0030286">
    <property type="term" value="C:dynein complex"/>
    <property type="evidence" value="ECO:0007669"/>
    <property type="project" value="UniProtKB-KW"/>
</dbReference>
<dbReference type="GO" id="GO:0005930">
    <property type="term" value="C:axoneme"/>
    <property type="evidence" value="ECO:0007669"/>
    <property type="project" value="UniProtKB-SubCell"/>
</dbReference>
<evidence type="ECO:0000256" key="1">
    <source>
        <dbReference type="ARBA" id="ARBA00004430"/>
    </source>
</evidence>
<keyword evidence="7" id="KW-0505">Motor protein</keyword>
<accession>A0A444V5R6</accession>
<dbReference type="PANTHER" id="PTHR35076:SF1">
    <property type="entry name" value="TUBULIN EPSILON AND DELTA COMPLEX PROTEIN 1"/>
    <property type="match status" value="1"/>
</dbReference>
<dbReference type="InterPro" id="IPR025875">
    <property type="entry name" value="Leu-rich_rpt_4"/>
</dbReference>
<dbReference type="PROSITE" id="PS51450">
    <property type="entry name" value="LRR"/>
    <property type="match status" value="3"/>
</dbReference>
<dbReference type="AlphaFoldDB" id="A0A444V5R6"/>
<dbReference type="InterPro" id="IPR032675">
    <property type="entry name" value="LRR_dom_sf"/>
</dbReference>
<dbReference type="Gene3D" id="3.80.10.10">
    <property type="entry name" value="Ribonuclease Inhibitor"/>
    <property type="match status" value="1"/>
</dbReference>
<evidence type="ECO:0000256" key="8">
    <source>
        <dbReference type="ARBA" id="ARBA00023212"/>
    </source>
</evidence>
<keyword evidence="4" id="KW-0493">Microtubule</keyword>
<dbReference type="SUPFAM" id="SSF52058">
    <property type="entry name" value="L domain-like"/>
    <property type="match status" value="1"/>
</dbReference>
<keyword evidence="6" id="KW-0243">Dynein</keyword>
<evidence type="ECO:0000256" key="3">
    <source>
        <dbReference type="ARBA" id="ARBA00022614"/>
    </source>
</evidence>
<dbReference type="InterPro" id="IPR001611">
    <property type="entry name" value="Leu-rich_rpt"/>
</dbReference>
<dbReference type="PANTHER" id="PTHR35076">
    <property type="entry name" value="TUBULIN EPSILON AND DELTA COMPLEX PROTEIN 1"/>
    <property type="match status" value="1"/>
</dbReference>
<organism evidence="13 14">
    <name type="scientific">Acipenser ruthenus</name>
    <name type="common">Sterlet sturgeon</name>
    <dbReference type="NCBI Taxonomy" id="7906"/>
    <lineage>
        <taxon>Eukaryota</taxon>
        <taxon>Metazoa</taxon>
        <taxon>Chordata</taxon>
        <taxon>Craniata</taxon>
        <taxon>Vertebrata</taxon>
        <taxon>Euteleostomi</taxon>
        <taxon>Actinopterygii</taxon>
        <taxon>Chondrostei</taxon>
        <taxon>Acipenseriformes</taxon>
        <taxon>Acipenseridae</taxon>
        <taxon>Acipenser</taxon>
    </lineage>
</organism>
<proteinExistence type="inferred from homology"/>
<comment type="caution">
    <text evidence="13">The sequence shown here is derived from an EMBL/GenBank/DDBJ whole genome shotgun (WGS) entry which is preliminary data.</text>
</comment>
<dbReference type="SMART" id="SM00365">
    <property type="entry name" value="LRR_SD22"/>
    <property type="match status" value="4"/>
</dbReference>
<dbReference type="EMBL" id="SCEB01002127">
    <property type="protein sequence ID" value="RXM95745.1"/>
    <property type="molecule type" value="Genomic_DNA"/>
</dbReference>
<name>A0A444V5R6_ACIRT</name>
<evidence type="ECO:0000313" key="14">
    <source>
        <dbReference type="Proteomes" id="UP000289886"/>
    </source>
</evidence>
<protein>
    <recommendedName>
        <fullName evidence="11">Dynein axonemal light chain 1</fullName>
    </recommendedName>
</protein>
<comment type="similarity">
    <text evidence="10">Belongs to the dynein light chain LC1-type family.</text>
</comment>
<comment type="subcellular location">
    <subcellularLocation>
        <location evidence="1">Cytoplasm</location>
        <location evidence="1">Cytoskeleton</location>
        <location evidence="1">Cilium axoneme</location>
    </subcellularLocation>
</comment>
<evidence type="ECO:0000256" key="5">
    <source>
        <dbReference type="ARBA" id="ARBA00022737"/>
    </source>
</evidence>
<keyword evidence="8" id="KW-0206">Cytoskeleton</keyword>
<reference evidence="13 14" key="1">
    <citation type="submission" date="2019-01" db="EMBL/GenBank/DDBJ databases">
        <title>Draft Genome and Complete Hox-Cluster Characterization of the Sterlet Sturgeon (Acipenser ruthenus).</title>
        <authorList>
            <person name="Wei Q."/>
        </authorList>
    </citation>
    <scope>NUCLEOTIDE SEQUENCE [LARGE SCALE GENOMIC DNA]</scope>
    <source>
        <strain evidence="13">WHYD16114868_AA</strain>
        <tissue evidence="13">Blood</tissue>
    </source>
</reference>
<evidence type="ECO:0000313" key="13">
    <source>
        <dbReference type="EMBL" id="RXM95745.1"/>
    </source>
</evidence>
<keyword evidence="9" id="KW-0966">Cell projection</keyword>
<keyword evidence="5" id="KW-0677">Repeat</keyword>
<evidence type="ECO:0000256" key="9">
    <source>
        <dbReference type="ARBA" id="ARBA00023273"/>
    </source>
</evidence>
<dbReference type="FunFam" id="3.80.10.10:FF:000049">
    <property type="entry name" value="Dynein light chain 1"/>
    <property type="match status" value="1"/>
</dbReference>
<evidence type="ECO:0000256" key="11">
    <source>
        <dbReference type="ARBA" id="ARBA00049760"/>
    </source>
</evidence>
<feature type="domain" description="Tubulin epsilon and delta complex protein 1" evidence="12">
    <location>
        <begin position="215"/>
        <end position="388"/>
    </location>
</feature>
<dbReference type="InterPro" id="IPR043535">
    <property type="entry name" value="TEDC1"/>
</dbReference>